<accession>A0A1H2U9W4</accession>
<dbReference type="EMBL" id="FNMY01000002">
    <property type="protein sequence ID" value="SDW52951.1"/>
    <property type="molecule type" value="Genomic_DNA"/>
</dbReference>
<dbReference type="Proteomes" id="UP000199592">
    <property type="component" value="Unassembled WGS sequence"/>
</dbReference>
<gene>
    <name evidence="3" type="ORF">SAMN04487892_1508</name>
</gene>
<dbReference type="RefSeq" id="WP_245668061.1">
    <property type="nucleotide sequence ID" value="NZ_FNKI01000001.1"/>
</dbReference>
<keyword evidence="4" id="KW-1185">Reference proteome</keyword>
<reference evidence="4" key="1">
    <citation type="submission" date="2016-10" db="EMBL/GenBank/DDBJ databases">
        <authorList>
            <person name="Varghese N."/>
            <person name="Submissions S."/>
        </authorList>
    </citation>
    <scope>NUCLEOTIDE SEQUENCE [LARGE SCALE GENOMIC DNA]</scope>
    <source>
        <strain evidence="4">DSM 25030</strain>
    </source>
</reference>
<dbReference type="InterPro" id="IPR000305">
    <property type="entry name" value="GIY-YIG_endonuc"/>
</dbReference>
<protein>
    <submittedName>
        <fullName evidence="3">GIY-YIG catalytic domain-containing protein</fullName>
    </submittedName>
</protein>
<dbReference type="InterPro" id="IPR036388">
    <property type="entry name" value="WH-like_DNA-bd_sf"/>
</dbReference>
<sequence length="720" mass="82721">MRKKSNDVDMCNNVPHGQQRKMEEPSKSLSNPVSTTQYTYNYVTGKEINGKNEEPSVLKGVSKGFVDSNYWEINDTFPTFLAEATKVWVPKGVKRILERLPKRVLSSIDQDKILAVEKCLMTVSSLTSSLFMDDPDCWKALNSSILHEQLKRGNDNTFLYSTVLNALQYFTSSTEPIIESKKNSEGKDSYQTGVVSKQYRYTDAFRGKTLSSYEFKTKECIAQRRKYQYKLLAKASNNIIGFNLLNVYPLISLPTEREIILRAKQLIKESYHSKKGKLLTFLNHKKRDDFSNDVIRSFVEDNIKQFNYLTKNGFMTPIVGDLKSGGRVVDSFNLMPSWIRMMCKIDEEEIVELDFTALHPNIVMSLYGGKQKFLNHQMLADKLIMDVKEIKKEHLSFFNKHHNQMKESILYNYFLKNEPEMLSKLIKDKKEYGYKITARLMFAKEVEIMTECIKRLNQEGIYVIYVYDALYCKKSQAGTVIATMNETIQQLGVYTEVKSNLLDEINKITGVIYKAENTENGMVYIGSTTKTVEERKKDHIQKAQIGAGSFFHEAISSYGPDNFKWESIDVANSVNELAFKEKQYIASYDSFRNGYNNDHGGGFKKKIYQFTDSGLLVGEWDSLIDASTEVLGNEKGISNACLGYIKSYKGYYWSYNKNFTIPTDLRKKRVCQYDMNNVLINCFDSVSQASKVSGLSKTSISRVCRGERKYSGGFVWYYVD</sequence>
<dbReference type="InterPro" id="IPR003647">
    <property type="entry name" value="Intron_nuc_1_rpt"/>
</dbReference>
<organism evidence="3 4">
    <name type="scientific">Flagellimonas zhangzhouensis</name>
    <dbReference type="NCBI Taxonomy" id="1073328"/>
    <lineage>
        <taxon>Bacteria</taxon>
        <taxon>Pseudomonadati</taxon>
        <taxon>Bacteroidota</taxon>
        <taxon>Flavobacteriia</taxon>
        <taxon>Flavobacteriales</taxon>
        <taxon>Flavobacteriaceae</taxon>
        <taxon>Flagellimonas</taxon>
    </lineage>
</organism>
<proteinExistence type="predicted"/>
<dbReference type="SMART" id="SM00497">
    <property type="entry name" value="IENR1"/>
    <property type="match status" value="2"/>
</dbReference>
<evidence type="ECO:0000256" key="1">
    <source>
        <dbReference type="SAM" id="MobiDB-lite"/>
    </source>
</evidence>
<dbReference type="SMART" id="SM00465">
    <property type="entry name" value="GIYc"/>
    <property type="match status" value="1"/>
</dbReference>
<evidence type="ECO:0000259" key="2">
    <source>
        <dbReference type="SMART" id="SM00465"/>
    </source>
</evidence>
<feature type="domain" description="GIY-YIG" evidence="2">
    <location>
        <begin position="509"/>
        <end position="601"/>
    </location>
</feature>
<feature type="region of interest" description="Disordered" evidence="1">
    <location>
        <begin position="1"/>
        <end position="32"/>
    </location>
</feature>
<evidence type="ECO:0000313" key="3">
    <source>
        <dbReference type="EMBL" id="SDW52951.1"/>
    </source>
</evidence>
<dbReference type="Gene3D" id="3.40.1440.10">
    <property type="entry name" value="GIY-YIG endonuclease"/>
    <property type="match status" value="1"/>
</dbReference>
<dbReference type="Pfam" id="PF01541">
    <property type="entry name" value="GIY-YIG"/>
    <property type="match status" value="1"/>
</dbReference>
<name>A0A1H2U9W4_9FLAO</name>
<dbReference type="Gene3D" id="1.10.10.10">
    <property type="entry name" value="Winged helix-like DNA-binding domain superfamily/Winged helix DNA-binding domain"/>
    <property type="match status" value="2"/>
</dbReference>
<evidence type="ECO:0000313" key="4">
    <source>
        <dbReference type="Proteomes" id="UP000199592"/>
    </source>
</evidence>
<dbReference type="CDD" id="cd10443">
    <property type="entry name" value="GIY-YIG_HE_Tlr8p_PBC-V_like"/>
    <property type="match status" value="1"/>
</dbReference>
<dbReference type="InterPro" id="IPR035901">
    <property type="entry name" value="GIY-YIG_endonuc_sf"/>
</dbReference>
<dbReference type="AlphaFoldDB" id="A0A1H2U9W4"/>
<dbReference type="SUPFAM" id="SSF82771">
    <property type="entry name" value="GIY-YIG endonuclease"/>
    <property type="match status" value="1"/>
</dbReference>